<feature type="region of interest" description="Disordered" evidence="3">
    <location>
        <begin position="18"/>
        <end position="67"/>
    </location>
</feature>
<accession>A0A9P5N372</accession>
<dbReference type="AlphaFoldDB" id="A0A9P5N372"/>
<dbReference type="Gene3D" id="3.40.50.300">
    <property type="entry name" value="P-loop containing nucleotide triphosphate hydrolases"/>
    <property type="match status" value="1"/>
</dbReference>
<dbReference type="SMART" id="SM00382">
    <property type="entry name" value="AAA"/>
    <property type="match status" value="1"/>
</dbReference>
<comment type="caution">
    <text evidence="5">The sequence shown here is derived from an EMBL/GenBank/DDBJ whole genome shotgun (WGS) entry which is preliminary data.</text>
</comment>
<dbReference type="SUPFAM" id="SSF52540">
    <property type="entry name" value="P-loop containing nucleoside triphosphate hydrolases"/>
    <property type="match status" value="1"/>
</dbReference>
<evidence type="ECO:0000313" key="5">
    <source>
        <dbReference type="EMBL" id="KAF8485089.1"/>
    </source>
</evidence>
<dbReference type="GO" id="GO:0005524">
    <property type="term" value="F:ATP binding"/>
    <property type="evidence" value="ECO:0007669"/>
    <property type="project" value="UniProtKB-KW"/>
</dbReference>
<evidence type="ECO:0000256" key="1">
    <source>
        <dbReference type="ARBA" id="ARBA00022741"/>
    </source>
</evidence>
<dbReference type="InterPro" id="IPR003593">
    <property type="entry name" value="AAA+_ATPase"/>
</dbReference>
<reference evidence="5" key="1">
    <citation type="submission" date="2019-10" db="EMBL/GenBank/DDBJ databases">
        <authorList>
            <consortium name="DOE Joint Genome Institute"/>
            <person name="Kuo A."/>
            <person name="Miyauchi S."/>
            <person name="Kiss E."/>
            <person name="Drula E."/>
            <person name="Kohler A."/>
            <person name="Sanchez-Garcia M."/>
            <person name="Andreopoulos B."/>
            <person name="Barry K.W."/>
            <person name="Bonito G."/>
            <person name="Buee M."/>
            <person name="Carver A."/>
            <person name="Chen C."/>
            <person name="Cichocki N."/>
            <person name="Clum A."/>
            <person name="Culley D."/>
            <person name="Crous P.W."/>
            <person name="Fauchery L."/>
            <person name="Girlanda M."/>
            <person name="Hayes R."/>
            <person name="Keri Z."/>
            <person name="LaButti K."/>
            <person name="Lipzen A."/>
            <person name="Lombard V."/>
            <person name="Magnuson J."/>
            <person name="Maillard F."/>
            <person name="Morin E."/>
            <person name="Murat C."/>
            <person name="Nolan M."/>
            <person name="Ohm R."/>
            <person name="Pangilinan J."/>
            <person name="Pereira M."/>
            <person name="Perotto S."/>
            <person name="Peter M."/>
            <person name="Riley R."/>
            <person name="Sitrit Y."/>
            <person name="Stielow B."/>
            <person name="Szollosi G."/>
            <person name="Zifcakova L."/>
            <person name="Stursova M."/>
            <person name="Spatafora J.W."/>
            <person name="Tedersoo L."/>
            <person name="Vaario L.-M."/>
            <person name="Yamada A."/>
            <person name="Yan M."/>
            <person name="Wang P."/>
            <person name="Xu J."/>
            <person name="Bruns T."/>
            <person name="Baldrian P."/>
            <person name="Vilgalys R."/>
            <person name="Henrissat B."/>
            <person name="Grigoriev I.V."/>
            <person name="Hibbett D."/>
            <person name="Nagy L.G."/>
            <person name="Martin F.M."/>
        </authorList>
    </citation>
    <scope>NUCLEOTIDE SEQUENCE</scope>
    <source>
        <strain evidence="5">Prilba</strain>
    </source>
</reference>
<reference evidence="5" key="2">
    <citation type="journal article" date="2020" name="Nat. Commun.">
        <title>Large-scale genome sequencing of mycorrhizal fungi provides insights into the early evolution of symbiotic traits.</title>
        <authorList>
            <person name="Miyauchi S."/>
            <person name="Kiss E."/>
            <person name="Kuo A."/>
            <person name="Drula E."/>
            <person name="Kohler A."/>
            <person name="Sanchez-Garcia M."/>
            <person name="Morin E."/>
            <person name="Andreopoulos B."/>
            <person name="Barry K.W."/>
            <person name="Bonito G."/>
            <person name="Buee M."/>
            <person name="Carver A."/>
            <person name="Chen C."/>
            <person name="Cichocki N."/>
            <person name="Clum A."/>
            <person name="Culley D."/>
            <person name="Crous P.W."/>
            <person name="Fauchery L."/>
            <person name="Girlanda M."/>
            <person name="Hayes R.D."/>
            <person name="Keri Z."/>
            <person name="LaButti K."/>
            <person name="Lipzen A."/>
            <person name="Lombard V."/>
            <person name="Magnuson J."/>
            <person name="Maillard F."/>
            <person name="Murat C."/>
            <person name="Nolan M."/>
            <person name="Ohm R.A."/>
            <person name="Pangilinan J."/>
            <person name="Pereira M.F."/>
            <person name="Perotto S."/>
            <person name="Peter M."/>
            <person name="Pfister S."/>
            <person name="Riley R."/>
            <person name="Sitrit Y."/>
            <person name="Stielow J.B."/>
            <person name="Szollosi G."/>
            <person name="Zifcakova L."/>
            <person name="Stursova M."/>
            <person name="Spatafora J.W."/>
            <person name="Tedersoo L."/>
            <person name="Vaario L.M."/>
            <person name="Yamada A."/>
            <person name="Yan M."/>
            <person name="Wang P."/>
            <person name="Xu J."/>
            <person name="Bruns T."/>
            <person name="Baldrian P."/>
            <person name="Vilgalys R."/>
            <person name="Dunand C."/>
            <person name="Henrissat B."/>
            <person name="Grigoriev I.V."/>
            <person name="Hibbett D."/>
            <person name="Nagy L.G."/>
            <person name="Martin F.M."/>
        </authorList>
    </citation>
    <scope>NUCLEOTIDE SEQUENCE</scope>
    <source>
        <strain evidence="5">Prilba</strain>
    </source>
</reference>
<sequence>MADSLGLLLCDTLWPKPSRDCLAQLDSDPDPEQEPDIKPDPEPELKPEPESERGHFVDRSVPPPESHPRSVYHAWLASRVPTCQNGGYTSAGAQRPLTRANLRLAQRIAELCVPQIFQIFWSRHPFRAFIMVAFSFVRGTFPVFKGYTHALIINEIQCLLSSGHYTWSYLIRLLGAEFLRLAAEKTLDTFATNNEHLVQNSARFIVEYQQMEQRVRLDIPTLSDPTVRDLLAESDLFVSSFQGVGGFGLLSPFDLIRVFSLISELASHIFVLSTISYGPLSIFALLISFLSAAYPLVQSSLLPRGYHVDTPVYSEEEIRLTEKQEQMRQLSLSDTHRPEVMLFGLGPWILQTWAAARQAVLGLHSSQPSLQSPSSIFSHMNVVEIIAALQNLPFVLMLQTSTSLGSLALYRSSVQSIVYTISTLFITLQMAVQGVFLMGAFCASMEIEPFLQPREESRVKYESWSGGMKIEARNLSYTYPGCTEPALRNVSFTLEAGETLAVVGYNGSGKSTLGKVLSRIVDFNSGELLINDVDVRHYEPAELHRATTAVFQSFCKYNGTVAENVGVGYIHDLDCPAALRKAVQLAEGDHIVRSLPHGINTRLDALGLDSMSYSPSGMGACGARAPWASHGLSGGEWQRIALARAFMRAHQPEVHFLLFDEPTSALDAHAQNKIFQTIDSIARGPGADGDAAKVKTVLFITHRLSVARRADKIAMMEHGSITEFGTHDELLKRGGSYAALYHASV</sequence>
<gene>
    <name evidence="5" type="ORF">DFH94DRAFT_718208</name>
</gene>
<dbReference type="GO" id="GO:0016887">
    <property type="term" value="F:ATP hydrolysis activity"/>
    <property type="evidence" value="ECO:0007669"/>
    <property type="project" value="InterPro"/>
</dbReference>
<dbReference type="PROSITE" id="PS50893">
    <property type="entry name" value="ABC_TRANSPORTER_2"/>
    <property type="match status" value="1"/>
</dbReference>
<dbReference type="GO" id="GO:0034040">
    <property type="term" value="F:ATPase-coupled lipid transmembrane transporter activity"/>
    <property type="evidence" value="ECO:0007669"/>
    <property type="project" value="TreeGrafter"/>
</dbReference>
<keyword evidence="6" id="KW-1185">Reference proteome</keyword>
<dbReference type="InterPro" id="IPR003439">
    <property type="entry name" value="ABC_transporter-like_ATP-bd"/>
</dbReference>
<keyword evidence="2" id="KW-0067">ATP-binding</keyword>
<dbReference type="Proteomes" id="UP000759537">
    <property type="component" value="Unassembled WGS sequence"/>
</dbReference>
<evidence type="ECO:0000256" key="3">
    <source>
        <dbReference type="SAM" id="MobiDB-lite"/>
    </source>
</evidence>
<evidence type="ECO:0000259" key="4">
    <source>
        <dbReference type="PROSITE" id="PS50893"/>
    </source>
</evidence>
<dbReference type="EMBL" id="WHVB01000003">
    <property type="protein sequence ID" value="KAF8485089.1"/>
    <property type="molecule type" value="Genomic_DNA"/>
</dbReference>
<name>A0A9P5N372_9AGAM</name>
<feature type="compositionally biased region" description="Basic and acidic residues" evidence="3">
    <location>
        <begin position="35"/>
        <end position="58"/>
    </location>
</feature>
<dbReference type="PANTHER" id="PTHR24221:SF646">
    <property type="entry name" value="HAEMOLYSIN SECRETION ATP-BINDING PROTEIN"/>
    <property type="match status" value="1"/>
</dbReference>
<evidence type="ECO:0000313" key="6">
    <source>
        <dbReference type="Proteomes" id="UP000759537"/>
    </source>
</evidence>
<dbReference type="PANTHER" id="PTHR24221">
    <property type="entry name" value="ATP-BINDING CASSETTE SUB-FAMILY B"/>
    <property type="match status" value="1"/>
</dbReference>
<keyword evidence="1" id="KW-0547">Nucleotide-binding</keyword>
<proteinExistence type="predicted"/>
<dbReference type="InterPro" id="IPR039421">
    <property type="entry name" value="Type_1_exporter"/>
</dbReference>
<protein>
    <submittedName>
        <fullName evidence="5">P-loop containing nucleoside triphosphate hydrolase protein</fullName>
    </submittedName>
</protein>
<dbReference type="Pfam" id="PF00005">
    <property type="entry name" value="ABC_tran"/>
    <property type="match status" value="1"/>
</dbReference>
<dbReference type="CDD" id="cd03228">
    <property type="entry name" value="ABCC_MRP_Like"/>
    <property type="match status" value="1"/>
</dbReference>
<keyword evidence="5" id="KW-0378">Hydrolase</keyword>
<dbReference type="OrthoDB" id="6500128at2759"/>
<feature type="domain" description="ABC transporter" evidence="4">
    <location>
        <begin position="470"/>
        <end position="743"/>
    </location>
</feature>
<dbReference type="InterPro" id="IPR027417">
    <property type="entry name" value="P-loop_NTPase"/>
</dbReference>
<organism evidence="5 6">
    <name type="scientific">Russula ochroleuca</name>
    <dbReference type="NCBI Taxonomy" id="152965"/>
    <lineage>
        <taxon>Eukaryota</taxon>
        <taxon>Fungi</taxon>
        <taxon>Dikarya</taxon>
        <taxon>Basidiomycota</taxon>
        <taxon>Agaricomycotina</taxon>
        <taxon>Agaricomycetes</taxon>
        <taxon>Russulales</taxon>
        <taxon>Russulaceae</taxon>
        <taxon>Russula</taxon>
    </lineage>
</organism>
<dbReference type="PROSITE" id="PS00211">
    <property type="entry name" value="ABC_TRANSPORTER_1"/>
    <property type="match status" value="1"/>
</dbReference>
<dbReference type="InterPro" id="IPR017871">
    <property type="entry name" value="ABC_transporter-like_CS"/>
</dbReference>
<evidence type="ECO:0000256" key="2">
    <source>
        <dbReference type="ARBA" id="ARBA00022840"/>
    </source>
</evidence>